<comment type="caution">
    <text evidence="1">The sequence shown here is derived from an EMBL/GenBank/DDBJ whole genome shotgun (WGS) entry which is preliminary data.</text>
</comment>
<evidence type="ECO:0000313" key="1">
    <source>
        <dbReference type="EMBL" id="MBP1993570.1"/>
    </source>
</evidence>
<dbReference type="EMBL" id="JAGGLB010000019">
    <property type="protein sequence ID" value="MBP1993570.1"/>
    <property type="molecule type" value="Genomic_DNA"/>
</dbReference>
<reference evidence="1 2" key="1">
    <citation type="submission" date="2021-03" db="EMBL/GenBank/DDBJ databases">
        <title>Genomic Encyclopedia of Type Strains, Phase IV (KMG-IV): sequencing the most valuable type-strain genomes for metagenomic binning, comparative biology and taxonomic classification.</title>
        <authorList>
            <person name="Goeker M."/>
        </authorList>
    </citation>
    <scope>NUCLEOTIDE SEQUENCE [LARGE SCALE GENOMIC DNA]</scope>
    <source>
        <strain evidence="1 2">DSM 26048</strain>
    </source>
</reference>
<organism evidence="1 2">
    <name type="scientific">Paenibacillus eucommiae</name>
    <dbReference type="NCBI Taxonomy" id="1355755"/>
    <lineage>
        <taxon>Bacteria</taxon>
        <taxon>Bacillati</taxon>
        <taxon>Bacillota</taxon>
        <taxon>Bacilli</taxon>
        <taxon>Bacillales</taxon>
        <taxon>Paenibacillaceae</taxon>
        <taxon>Paenibacillus</taxon>
    </lineage>
</organism>
<accession>A0ABS4J197</accession>
<evidence type="ECO:0000313" key="2">
    <source>
        <dbReference type="Proteomes" id="UP001519287"/>
    </source>
</evidence>
<proteinExistence type="predicted"/>
<dbReference type="RefSeq" id="WP_209975452.1">
    <property type="nucleotide sequence ID" value="NZ_JAGGLB010000019.1"/>
</dbReference>
<gene>
    <name evidence="1" type="ORF">J2Z66_005192</name>
</gene>
<protein>
    <submittedName>
        <fullName evidence="1">Uncharacterized protein</fullName>
    </submittedName>
</protein>
<keyword evidence="2" id="KW-1185">Reference proteome</keyword>
<sequence length="55" mass="5802">MFFIVKVGMLSGTDALTMKNIVKTVGFLSYEKKTLLAAVKLGVSAIVAGVKAKGR</sequence>
<dbReference type="Proteomes" id="UP001519287">
    <property type="component" value="Unassembled WGS sequence"/>
</dbReference>
<name>A0ABS4J197_9BACL</name>